<dbReference type="InterPro" id="IPR001460">
    <property type="entry name" value="PCN-bd_Tpept"/>
</dbReference>
<dbReference type="PANTHER" id="PTHR32282:SF33">
    <property type="entry name" value="PEPTIDOGLYCAN GLYCOSYLTRANSFERASE"/>
    <property type="match status" value="1"/>
</dbReference>
<comment type="catalytic activity">
    <reaction evidence="8">
        <text>[GlcNAc-(1-&gt;4)-Mur2Ac(oyl-L-Ala-gamma-D-Glu-L-Lys-D-Ala-D-Ala)](n)-di-trans,octa-cis-undecaprenyl diphosphate + beta-D-GlcNAc-(1-&gt;4)-Mur2Ac(oyl-L-Ala-gamma-D-Glu-L-Lys-D-Ala-D-Ala)-di-trans,octa-cis-undecaprenyl diphosphate = [GlcNAc-(1-&gt;4)-Mur2Ac(oyl-L-Ala-gamma-D-Glu-L-Lys-D-Ala-D-Ala)](n+1)-di-trans,octa-cis-undecaprenyl diphosphate + di-trans,octa-cis-undecaprenyl diphosphate + H(+)</text>
        <dbReference type="Rhea" id="RHEA:23708"/>
        <dbReference type="Rhea" id="RHEA-COMP:9602"/>
        <dbReference type="Rhea" id="RHEA-COMP:9603"/>
        <dbReference type="ChEBI" id="CHEBI:15378"/>
        <dbReference type="ChEBI" id="CHEBI:58405"/>
        <dbReference type="ChEBI" id="CHEBI:60033"/>
        <dbReference type="ChEBI" id="CHEBI:78435"/>
        <dbReference type="EC" id="2.4.99.28"/>
    </reaction>
</comment>
<keyword evidence="6" id="KW-0511">Multifunctional enzyme</keyword>
<dbReference type="InterPro" id="IPR050396">
    <property type="entry name" value="Glycosyltr_51/Transpeptidase"/>
</dbReference>
<dbReference type="Gene3D" id="3.30.10.20">
    <property type="match status" value="2"/>
</dbReference>
<evidence type="ECO:0000313" key="12">
    <source>
        <dbReference type="Proteomes" id="UP000321154"/>
    </source>
</evidence>
<dbReference type="SUPFAM" id="SSF53955">
    <property type="entry name" value="Lysozyme-like"/>
    <property type="match status" value="1"/>
</dbReference>
<keyword evidence="9" id="KW-1133">Transmembrane helix</keyword>
<keyword evidence="9" id="KW-0472">Membrane</keyword>
<dbReference type="Gene3D" id="3.40.710.10">
    <property type="entry name" value="DD-peptidase/beta-lactamase superfamily"/>
    <property type="match status" value="1"/>
</dbReference>
<evidence type="ECO:0000256" key="6">
    <source>
        <dbReference type="ARBA" id="ARBA00023268"/>
    </source>
</evidence>
<name>A0ABQ0UNZ7_9MICO</name>
<keyword evidence="12" id="KW-1185">Reference proteome</keyword>
<dbReference type="InterPro" id="IPR001264">
    <property type="entry name" value="Glyco_trans_51"/>
</dbReference>
<keyword evidence="9" id="KW-0812">Transmembrane</keyword>
<gene>
    <name evidence="11" type="ORF">FFA01_15220</name>
</gene>
<keyword evidence="5" id="KW-0378">Hydrolase</keyword>
<dbReference type="Pfam" id="PF03793">
    <property type="entry name" value="PASTA"/>
    <property type="match status" value="2"/>
</dbReference>
<evidence type="ECO:0000256" key="7">
    <source>
        <dbReference type="ARBA" id="ARBA00034000"/>
    </source>
</evidence>
<dbReference type="PROSITE" id="PS51178">
    <property type="entry name" value="PASTA"/>
    <property type="match status" value="2"/>
</dbReference>
<dbReference type="InterPro" id="IPR012338">
    <property type="entry name" value="Beta-lactam/transpept-like"/>
</dbReference>
<feature type="transmembrane region" description="Helical" evidence="9">
    <location>
        <begin position="27"/>
        <end position="54"/>
    </location>
</feature>
<evidence type="ECO:0000256" key="8">
    <source>
        <dbReference type="ARBA" id="ARBA00049902"/>
    </source>
</evidence>
<evidence type="ECO:0000256" key="9">
    <source>
        <dbReference type="SAM" id="Phobius"/>
    </source>
</evidence>
<feature type="domain" description="PASTA" evidence="10">
    <location>
        <begin position="793"/>
        <end position="861"/>
    </location>
</feature>
<dbReference type="Pfam" id="PF00912">
    <property type="entry name" value="Transgly"/>
    <property type="match status" value="1"/>
</dbReference>
<dbReference type="PANTHER" id="PTHR32282">
    <property type="entry name" value="BINDING PROTEIN TRANSPEPTIDASE, PUTATIVE-RELATED"/>
    <property type="match status" value="1"/>
</dbReference>
<evidence type="ECO:0000256" key="1">
    <source>
        <dbReference type="ARBA" id="ARBA00022645"/>
    </source>
</evidence>
<proteinExistence type="predicted"/>
<sequence>MVPFSFDFRVVTYPDLMSAQKSKPTSVVGALFGFVGFSVLAGLLVTIGVTPAIAVAGMTASSSIGVFESIPEYIEIGKLQQRNVLYGKHNGEDVPFATLYAQNRVALKWDEVSPNLKNAVVAGEDRRFYEHGGVDLTSLVRAGVGSLAGGLGESGGGSTLTMQLVRNIRLAEAQELTGDAQTAAVKDAKEVTVERKLQEMKFAIGLEKKYSKDDILLAYLNIAYFGDQAYGVQAAAQHYYNKEASNLTAVEAASLIAMVQYPEKRNLATPDNYQANVDRRNVILASMLKEGYIDQKAYDASIDDAPETYVKLTQPTQGCAAVTYPGAQQFCDYVKKSIKDLPSLGKSEEARLANWKTGGYKVYTTINLDLTANARAQIDRYAPPTETALLLGSAVNSVEAGTGRVIVMAQNRNLNEDPEVTDPNVTALNYSTDRDYGGSSGFQTGSTYKPFTLINWLQNGHGLSEVVNGTPRAFTPMTVDGQQYSTVDGEFPRGYAPKNDDGGNPGYVSAQRATALSINTAYTAMAQKLDLADIREVASSLGVHRADGQELLDNTSSFLGTNEIAPLTMAAAYAGIAAGGKYCKPIIVDQIVDFDGKEIGGQPQECNQALDPAIAAATIQGMSQLWANGGTGVGALPADGIPEIGKTGTTTEKDQIWLIGSTSKLATAVWMGNVKGKVSLRTAYSPATGTTYANARAQFFRDVQTVNNTVYGGSAFPTADPSVVRGNSAQAVPDLSGKTAEEAASTLRGLGLSYVDGGQQESTAPIGTVSATSPATGTQVSQGTAVTVYTSVGTNAATVPDVVGTSYRDAVGAIGAAGFSKIVLAGYTVGNADNQCEVSLMEPGGGASVDKGSQVAIQLYGNAEGRDPGNCT</sequence>
<comment type="caution">
    <text evidence="11">The sequence shown here is derived from an EMBL/GenBank/DDBJ whole genome shotgun (WGS) entry which is preliminary data.</text>
</comment>
<dbReference type="SMART" id="SM00740">
    <property type="entry name" value="PASTA"/>
    <property type="match status" value="2"/>
</dbReference>
<dbReference type="Gene3D" id="1.10.3810.10">
    <property type="entry name" value="Biosynthetic peptidoglycan transglycosylase-like"/>
    <property type="match status" value="1"/>
</dbReference>
<dbReference type="InterPro" id="IPR005543">
    <property type="entry name" value="PASTA_dom"/>
</dbReference>
<accession>A0ABQ0UNZ7</accession>
<dbReference type="InterPro" id="IPR023346">
    <property type="entry name" value="Lysozyme-like_dom_sf"/>
</dbReference>
<reference evidence="11 12" key="1">
    <citation type="submission" date="2019-07" db="EMBL/GenBank/DDBJ databases">
        <title>Whole genome shotgun sequence of Frigoribacterium faeni NBRC 103066.</title>
        <authorList>
            <person name="Hosoyama A."/>
            <person name="Uohara A."/>
            <person name="Ohji S."/>
            <person name="Ichikawa N."/>
        </authorList>
    </citation>
    <scope>NUCLEOTIDE SEQUENCE [LARGE SCALE GENOMIC DNA]</scope>
    <source>
        <strain evidence="11 12">NBRC 103066</strain>
    </source>
</reference>
<comment type="catalytic activity">
    <reaction evidence="7">
        <text>Preferential cleavage: (Ac)2-L-Lys-D-Ala-|-D-Ala. Also transpeptidation of peptidyl-alanyl moieties that are N-acyl substituents of D-alanine.</text>
        <dbReference type="EC" id="3.4.16.4"/>
    </reaction>
</comment>
<dbReference type="Pfam" id="PF00905">
    <property type="entry name" value="Transpeptidase"/>
    <property type="match status" value="1"/>
</dbReference>
<keyword evidence="1 11" id="KW-0121">Carboxypeptidase</keyword>
<evidence type="ECO:0000256" key="4">
    <source>
        <dbReference type="ARBA" id="ARBA00022679"/>
    </source>
</evidence>
<dbReference type="EMBL" id="BJUV01000012">
    <property type="protein sequence ID" value="GEK83213.1"/>
    <property type="molecule type" value="Genomic_DNA"/>
</dbReference>
<evidence type="ECO:0000256" key="5">
    <source>
        <dbReference type="ARBA" id="ARBA00022801"/>
    </source>
</evidence>
<evidence type="ECO:0000259" key="10">
    <source>
        <dbReference type="PROSITE" id="PS51178"/>
    </source>
</evidence>
<keyword evidence="4" id="KW-0808">Transferase</keyword>
<keyword evidence="3" id="KW-0328">Glycosyltransferase</keyword>
<evidence type="ECO:0000313" key="11">
    <source>
        <dbReference type="EMBL" id="GEK83213.1"/>
    </source>
</evidence>
<organism evidence="11 12">
    <name type="scientific">Frigoribacterium faeni</name>
    <dbReference type="NCBI Taxonomy" id="145483"/>
    <lineage>
        <taxon>Bacteria</taxon>
        <taxon>Bacillati</taxon>
        <taxon>Actinomycetota</taxon>
        <taxon>Actinomycetes</taxon>
        <taxon>Micrococcales</taxon>
        <taxon>Microbacteriaceae</taxon>
        <taxon>Frigoribacterium</taxon>
    </lineage>
</organism>
<keyword evidence="2" id="KW-0645">Protease</keyword>
<dbReference type="GO" id="GO:0004180">
    <property type="term" value="F:carboxypeptidase activity"/>
    <property type="evidence" value="ECO:0007669"/>
    <property type="project" value="UniProtKB-KW"/>
</dbReference>
<feature type="domain" description="PASTA" evidence="10">
    <location>
        <begin position="726"/>
        <end position="792"/>
    </location>
</feature>
<evidence type="ECO:0000256" key="2">
    <source>
        <dbReference type="ARBA" id="ARBA00022670"/>
    </source>
</evidence>
<protein>
    <submittedName>
        <fullName evidence="11">Carboxypeptidase</fullName>
    </submittedName>
</protein>
<evidence type="ECO:0000256" key="3">
    <source>
        <dbReference type="ARBA" id="ARBA00022676"/>
    </source>
</evidence>
<dbReference type="CDD" id="cd06577">
    <property type="entry name" value="PASTA_pknB"/>
    <property type="match status" value="2"/>
</dbReference>
<dbReference type="SUPFAM" id="SSF56601">
    <property type="entry name" value="beta-lactamase/transpeptidase-like"/>
    <property type="match status" value="1"/>
</dbReference>
<dbReference type="SUPFAM" id="SSF54184">
    <property type="entry name" value="Penicillin-binding protein 2x (pbp-2x), c-terminal domain"/>
    <property type="match status" value="1"/>
</dbReference>
<dbReference type="InterPro" id="IPR036950">
    <property type="entry name" value="PBP_transglycosylase"/>
</dbReference>
<dbReference type="Proteomes" id="UP000321154">
    <property type="component" value="Unassembled WGS sequence"/>
</dbReference>